<evidence type="ECO:0000256" key="3">
    <source>
        <dbReference type="ARBA" id="ARBA00022475"/>
    </source>
</evidence>
<keyword evidence="4" id="KW-0808">Transferase</keyword>
<feature type="compositionally biased region" description="Low complexity" evidence="16">
    <location>
        <begin position="86"/>
        <end position="96"/>
    </location>
</feature>
<keyword evidence="18" id="KW-1185">Reference proteome</keyword>
<dbReference type="EC" id="2.7.10.1" evidence="2"/>
<comment type="subcellular location">
    <subcellularLocation>
        <location evidence="1">Cell membrane</location>
        <topology evidence="1">Single-pass type I membrane protein</topology>
    </subcellularLocation>
</comment>
<dbReference type="GO" id="GO:0005524">
    <property type="term" value="F:ATP binding"/>
    <property type="evidence" value="ECO:0007669"/>
    <property type="project" value="UniProtKB-KW"/>
</dbReference>
<keyword evidence="10" id="KW-1133">Transmembrane helix</keyword>
<evidence type="ECO:0000256" key="13">
    <source>
        <dbReference type="ARBA" id="ARBA00023157"/>
    </source>
</evidence>
<keyword evidence="7" id="KW-0547">Nucleotide-binding</keyword>
<feature type="compositionally biased region" description="Gly residues" evidence="16">
    <location>
        <begin position="97"/>
        <end position="106"/>
    </location>
</feature>
<organism evidence="18 19">
    <name type="scientific">Macrostomum lignano</name>
    <dbReference type="NCBI Taxonomy" id="282301"/>
    <lineage>
        <taxon>Eukaryota</taxon>
        <taxon>Metazoa</taxon>
        <taxon>Spiralia</taxon>
        <taxon>Lophotrochozoa</taxon>
        <taxon>Platyhelminthes</taxon>
        <taxon>Rhabditophora</taxon>
        <taxon>Macrostomorpha</taxon>
        <taxon>Macrostomida</taxon>
        <taxon>Macrostomidae</taxon>
        <taxon>Macrostomum</taxon>
    </lineage>
</organism>
<evidence type="ECO:0000256" key="5">
    <source>
        <dbReference type="ARBA" id="ARBA00022692"/>
    </source>
</evidence>
<evidence type="ECO:0000256" key="14">
    <source>
        <dbReference type="ARBA" id="ARBA00023170"/>
    </source>
</evidence>
<keyword evidence="3" id="KW-1003">Cell membrane</keyword>
<sequence>CGSDHYDSDYDFDYDLNDCNADASGTTGKTGSVQSFKPPEVNTCYKIEAWGANGGQSTKGATGGKGAYKMAYFNLTETLKIVVGKSGTNSGSDHSNNGGGGGGGGTFVYITRSSNSHQLLMAAGGGGGGGDGSSSYSGKDGSDGTSSTCSGSTVGQG</sequence>
<name>A0A1I8J935_9PLAT</name>
<evidence type="ECO:0000256" key="9">
    <source>
        <dbReference type="ARBA" id="ARBA00022840"/>
    </source>
</evidence>
<evidence type="ECO:0000256" key="7">
    <source>
        <dbReference type="ARBA" id="ARBA00022741"/>
    </source>
</evidence>
<dbReference type="Pfam" id="PF12810">
    <property type="entry name" value="ALK_LTK_GRD"/>
    <property type="match status" value="1"/>
</dbReference>
<evidence type="ECO:0000313" key="18">
    <source>
        <dbReference type="Proteomes" id="UP000095280"/>
    </source>
</evidence>
<proteinExistence type="predicted"/>
<keyword evidence="6" id="KW-0732">Signal</keyword>
<feature type="compositionally biased region" description="Low complexity" evidence="16">
    <location>
        <begin position="133"/>
        <end position="157"/>
    </location>
</feature>
<reference evidence="19" key="1">
    <citation type="submission" date="2016-11" db="UniProtKB">
        <authorList>
            <consortium name="WormBaseParasite"/>
        </authorList>
    </citation>
    <scope>IDENTIFICATION</scope>
</reference>
<evidence type="ECO:0000256" key="2">
    <source>
        <dbReference type="ARBA" id="ARBA00011902"/>
    </source>
</evidence>
<feature type="domain" description="ALK/LTK-like glycine-rich" evidence="17">
    <location>
        <begin position="44"/>
        <end position="146"/>
    </location>
</feature>
<keyword evidence="9" id="KW-0067">ATP-binding</keyword>
<keyword evidence="12" id="KW-0829">Tyrosine-protein kinase</keyword>
<keyword evidence="8" id="KW-0418">Kinase</keyword>
<keyword evidence="15" id="KW-0325">Glycoprotein</keyword>
<feature type="region of interest" description="Disordered" evidence="16">
    <location>
        <begin position="85"/>
        <end position="157"/>
    </location>
</feature>
<evidence type="ECO:0000256" key="10">
    <source>
        <dbReference type="ARBA" id="ARBA00022989"/>
    </source>
</evidence>
<dbReference type="GO" id="GO:0004714">
    <property type="term" value="F:transmembrane receptor protein tyrosine kinase activity"/>
    <property type="evidence" value="ECO:0007669"/>
    <property type="project" value="UniProtKB-EC"/>
</dbReference>
<keyword evidence="14" id="KW-0675">Receptor</keyword>
<evidence type="ECO:0000256" key="1">
    <source>
        <dbReference type="ARBA" id="ARBA00004251"/>
    </source>
</evidence>
<keyword evidence="11" id="KW-0472">Membrane</keyword>
<evidence type="ECO:0000256" key="11">
    <source>
        <dbReference type="ARBA" id="ARBA00023136"/>
    </source>
</evidence>
<protein>
    <recommendedName>
        <fullName evidence="2">receptor protein-tyrosine kinase</fullName>
        <ecNumber evidence="2">2.7.10.1</ecNumber>
    </recommendedName>
</protein>
<evidence type="ECO:0000256" key="12">
    <source>
        <dbReference type="ARBA" id="ARBA00023137"/>
    </source>
</evidence>
<accession>A0A1I8J935</accession>
<evidence type="ECO:0000256" key="8">
    <source>
        <dbReference type="ARBA" id="ARBA00022777"/>
    </source>
</evidence>
<evidence type="ECO:0000259" key="17">
    <source>
        <dbReference type="Pfam" id="PF12810"/>
    </source>
</evidence>
<evidence type="ECO:0000256" key="15">
    <source>
        <dbReference type="ARBA" id="ARBA00023180"/>
    </source>
</evidence>
<evidence type="ECO:0000313" key="19">
    <source>
        <dbReference type="WBParaSite" id="maker-uti_cns_0046485-snap-gene-0.6-mRNA-1"/>
    </source>
</evidence>
<dbReference type="InterPro" id="IPR055163">
    <property type="entry name" value="ALK/LTK-like_GRD"/>
</dbReference>
<dbReference type="GO" id="GO:0005886">
    <property type="term" value="C:plasma membrane"/>
    <property type="evidence" value="ECO:0007669"/>
    <property type="project" value="UniProtKB-SubCell"/>
</dbReference>
<keyword evidence="13" id="KW-1015">Disulfide bond</keyword>
<dbReference type="Proteomes" id="UP000095280">
    <property type="component" value="Unplaced"/>
</dbReference>
<feature type="compositionally biased region" description="Gly residues" evidence="16">
    <location>
        <begin position="123"/>
        <end position="132"/>
    </location>
</feature>
<evidence type="ECO:0000256" key="6">
    <source>
        <dbReference type="ARBA" id="ARBA00022729"/>
    </source>
</evidence>
<evidence type="ECO:0000256" key="16">
    <source>
        <dbReference type="SAM" id="MobiDB-lite"/>
    </source>
</evidence>
<dbReference type="WBParaSite" id="maker-uti_cns_0046485-snap-gene-0.6-mRNA-1">
    <property type="protein sequence ID" value="maker-uti_cns_0046485-snap-gene-0.6-mRNA-1"/>
    <property type="gene ID" value="maker-uti_cns_0046485-snap-gene-0.6"/>
</dbReference>
<evidence type="ECO:0000256" key="4">
    <source>
        <dbReference type="ARBA" id="ARBA00022679"/>
    </source>
</evidence>
<keyword evidence="5" id="KW-0812">Transmembrane</keyword>
<dbReference type="AlphaFoldDB" id="A0A1I8J935"/>